<dbReference type="GeneID" id="87862645"/>
<name>A0AAE0JMH5_9PEZI</name>
<dbReference type="Proteomes" id="UP001278500">
    <property type="component" value="Unassembled WGS sequence"/>
</dbReference>
<accession>A0AAE0JMH5</accession>
<protein>
    <submittedName>
        <fullName evidence="2">Uncharacterized protein</fullName>
    </submittedName>
</protein>
<sequence length="118" mass="13118">MVVGWCQEKKFHVRGKSSAVGGTLFCCLPPATVLSSNLIVIDVFLHSKGRDLEHNRDLWFRHQLLNTKHPQRELPSRTLSFLQLSTLGTPSLHSGYDAKSSPLSTIGPSHTTPGMHHH</sequence>
<keyword evidence="3" id="KW-1185">Reference proteome</keyword>
<evidence type="ECO:0000313" key="3">
    <source>
        <dbReference type="Proteomes" id="UP001278500"/>
    </source>
</evidence>
<feature type="compositionally biased region" description="Polar residues" evidence="1">
    <location>
        <begin position="101"/>
        <end position="112"/>
    </location>
</feature>
<evidence type="ECO:0000313" key="2">
    <source>
        <dbReference type="EMBL" id="KAK3352126.1"/>
    </source>
</evidence>
<proteinExistence type="predicted"/>
<organism evidence="2 3">
    <name type="scientific">Neurospora tetraspora</name>
    <dbReference type="NCBI Taxonomy" id="94610"/>
    <lineage>
        <taxon>Eukaryota</taxon>
        <taxon>Fungi</taxon>
        <taxon>Dikarya</taxon>
        <taxon>Ascomycota</taxon>
        <taxon>Pezizomycotina</taxon>
        <taxon>Sordariomycetes</taxon>
        <taxon>Sordariomycetidae</taxon>
        <taxon>Sordariales</taxon>
        <taxon>Sordariaceae</taxon>
        <taxon>Neurospora</taxon>
    </lineage>
</organism>
<reference evidence="2" key="1">
    <citation type="journal article" date="2023" name="Mol. Phylogenet. Evol.">
        <title>Genome-scale phylogeny and comparative genomics of the fungal order Sordariales.</title>
        <authorList>
            <person name="Hensen N."/>
            <person name="Bonometti L."/>
            <person name="Westerberg I."/>
            <person name="Brannstrom I.O."/>
            <person name="Guillou S."/>
            <person name="Cros-Aarteil S."/>
            <person name="Calhoun S."/>
            <person name="Haridas S."/>
            <person name="Kuo A."/>
            <person name="Mondo S."/>
            <person name="Pangilinan J."/>
            <person name="Riley R."/>
            <person name="LaButti K."/>
            <person name="Andreopoulos B."/>
            <person name="Lipzen A."/>
            <person name="Chen C."/>
            <person name="Yan M."/>
            <person name="Daum C."/>
            <person name="Ng V."/>
            <person name="Clum A."/>
            <person name="Steindorff A."/>
            <person name="Ohm R.A."/>
            <person name="Martin F."/>
            <person name="Silar P."/>
            <person name="Natvig D.O."/>
            <person name="Lalanne C."/>
            <person name="Gautier V."/>
            <person name="Ament-Velasquez S.L."/>
            <person name="Kruys A."/>
            <person name="Hutchinson M.I."/>
            <person name="Powell A.J."/>
            <person name="Barry K."/>
            <person name="Miller A.N."/>
            <person name="Grigoriev I.V."/>
            <person name="Debuchy R."/>
            <person name="Gladieux P."/>
            <person name="Hiltunen Thoren M."/>
            <person name="Johannesson H."/>
        </authorList>
    </citation>
    <scope>NUCLEOTIDE SEQUENCE</scope>
    <source>
        <strain evidence="2">CBS 560.94</strain>
    </source>
</reference>
<dbReference type="RefSeq" id="XP_062685421.1">
    <property type="nucleotide sequence ID" value="XM_062825491.1"/>
</dbReference>
<dbReference type="EMBL" id="JAUEPP010000002">
    <property type="protein sequence ID" value="KAK3352126.1"/>
    <property type="molecule type" value="Genomic_DNA"/>
</dbReference>
<feature type="region of interest" description="Disordered" evidence="1">
    <location>
        <begin position="93"/>
        <end position="118"/>
    </location>
</feature>
<gene>
    <name evidence="2" type="ORF">B0H65DRAFT_440921</name>
</gene>
<reference evidence="2" key="2">
    <citation type="submission" date="2023-06" db="EMBL/GenBank/DDBJ databases">
        <authorList>
            <consortium name="Lawrence Berkeley National Laboratory"/>
            <person name="Haridas S."/>
            <person name="Hensen N."/>
            <person name="Bonometti L."/>
            <person name="Westerberg I."/>
            <person name="Brannstrom I.O."/>
            <person name="Guillou S."/>
            <person name="Cros-Aarteil S."/>
            <person name="Calhoun S."/>
            <person name="Kuo A."/>
            <person name="Mondo S."/>
            <person name="Pangilinan J."/>
            <person name="Riley R."/>
            <person name="Labutti K."/>
            <person name="Andreopoulos B."/>
            <person name="Lipzen A."/>
            <person name="Chen C."/>
            <person name="Yanf M."/>
            <person name="Daum C."/>
            <person name="Ng V."/>
            <person name="Clum A."/>
            <person name="Steindorff A."/>
            <person name="Ohm R."/>
            <person name="Martin F."/>
            <person name="Silar P."/>
            <person name="Natvig D."/>
            <person name="Lalanne C."/>
            <person name="Gautier V."/>
            <person name="Ament-Velasquez S.L."/>
            <person name="Kruys A."/>
            <person name="Hutchinson M.I."/>
            <person name="Powell A.J."/>
            <person name="Barry K."/>
            <person name="Miller A.N."/>
            <person name="Grigoriev I.V."/>
            <person name="Debuchy R."/>
            <person name="Gladieux P."/>
            <person name="Thoren M.H."/>
            <person name="Johannesson H."/>
        </authorList>
    </citation>
    <scope>NUCLEOTIDE SEQUENCE</scope>
    <source>
        <strain evidence="2">CBS 560.94</strain>
    </source>
</reference>
<dbReference type="AlphaFoldDB" id="A0AAE0JMH5"/>
<evidence type="ECO:0000256" key="1">
    <source>
        <dbReference type="SAM" id="MobiDB-lite"/>
    </source>
</evidence>
<comment type="caution">
    <text evidence="2">The sequence shown here is derived from an EMBL/GenBank/DDBJ whole genome shotgun (WGS) entry which is preliminary data.</text>
</comment>